<evidence type="ECO:0000313" key="2">
    <source>
        <dbReference type="EMBL" id="KAF5360357.1"/>
    </source>
</evidence>
<gene>
    <name evidence="2" type="ORF">D9756_004688</name>
</gene>
<dbReference type="OrthoDB" id="1600564at2759"/>
<organism evidence="2 3">
    <name type="scientific">Leucocoprinus leucothites</name>
    <dbReference type="NCBI Taxonomy" id="201217"/>
    <lineage>
        <taxon>Eukaryota</taxon>
        <taxon>Fungi</taxon>
        <taxon>Dikarya</taxon>
        <taxon>Basidiomycota</taxon>
        <taxon>Agaricomycotina</taxon>
        <taxon>Agaricomycetes</taxon>
        <taxon>Agaricomycetidae</taxon>
        <taxon>Agaricales</taxon>
        <taxon>Agaricineae</taxon>
        <taxon>Agaricaceae</taxon>
        <taxon>Leucocoprinus</taxon>
    </lineage>
</organism>
<dbReference type="EMBL" id="JAACJO010000003">
    <property type="protein sequence ID" value="KAF5360357.1"/>
    <property type="molecule type" value="Genomic_DNA"/>
</dbReference>
<feature type="transmembrane region" description="Helical" evidence="1">
    <location>
        <begin position="20"/>
        <end position="38"/>
    </location>
</feature>
<accession>A0A8H5G8K9</accession>
<keyword evidence="1" id="KW-0812">Transmembrane</keyword>
<name>A0A8H5G8K9_9AGAR</name>
<evidence type="ECO:0000313" key="3">
    <source>
        <dbReference type="Proteomes" id="UP000559027"/>
    </source>
</evidence>
<keyword evidence="3" id="KW-1185">Reference proteome</keyword>
<dbReference type="InterPro" id="IPR036514">
    <property type="entry name" value="SGNH_hydro_sf"/>
</dbReference>
<evidence type="ECO:0008006" key="4">
    <source>
        <dbReference type="Google" id="ProtNLM"/>
    </source>
</evidence>
<dbReference type="Gene3D" id="3.40.50.1110">
    <property type="entry name" value="SGNH hydrolase"/>
    <property type="match status" value="1"/>
</dbReference>
<keyword evidence="1" id="KW-1133">Transmembrane helix</keyword>
<evidence type="ECO:0000256" key="1">
    <source>
        <dbReference type="SAM" id="Phobius"/>
    </source>
</evidence>
<dbReference type="AlphaFoldDB" id="A0A8H5G8K9"/>
<comment type="caution">
    <text evidence="2">The sequence shown here is derived from an EMBL/GenBank/DDBJ whole genome shotgun (WGS) entry which is preliminary data.</text>
</comment>
<sequence>MGDTSGPLSELVDTNPDTMMLAISLLLLFFSTVLSTPLPSGNTRNFDWDKINYVYAFGDSYSFIPGTFGESGFSFIGNHYRFGFTPDQLFTDEIIPNRSSSGGSNWLQYLTECFVGIPTECPKQIWGFAHGGSDIDAALLPIAHDTVLQMSEQVRQWIKYASYILPKPEGQTLTTWWAGINDCAHMLNNKTITDHDGFLDKTIDSYFRLVSIAARNGLKTHLFLTAGPVDRSQFAKTVHGGPAAYKEAINMFNGKLLARLAQYTKENPGKLGELLSF</sequence>
<keyword evidence="1" id="KW-0472">Membrane</keyword>
<reference evidence="2 3" key="1">
    <citation type="journal article" date="2020" name="ISME J.">
        <title>Uncovering the hidden diversity of litter-decomposition mechanisms in mushroom-forming fungi.</title>
        <authorList>
            <person name="Floudas D."/>
            <person name="Bentzer J."/>
            <person name="Ahren D."/>
            <person name="Johansson T."/>
            <person name="Persson P."/>
            <person name="Tunlid A."/>
        </authorList>
    </citation>
    <scope>NUCLEOTIDE SEQUENCE [LARGE SCALE GENOMIC DNA]</scope>
    <source>
        <strain evidence="2 3">CBS 146.42</strain>
    </source>
</reference>
<proteinExistence type="predicted"/>
<dbReference type="Proteomes" id="UP000559027">
    <property type="component" value="Unassembled WGS sequence"/>
</dbReference>
<protein>
    <recommendedName>
        <fullName evidence="4">Carbohydrate esterase family 16 protein</fullName>
    </recommendedName>
</protein>